<name>A0A2U2BIV1_ALCFA</name>
<dbReference type="FunFam" id="3.40.50.2300:FF:000002">
    <property type="entry name" value="DNA-binding response regulator PhoP"/>
    <property type="match status" value="1"/>
</dbReference>
<evidence type="ECO:0000259" key="8">
    <source>
        <dbReference type="PROSITE" id="PS50110"/>
    </source>
</evidence>
<dbReference type="InterPro" id="IPR011006">
    <property type="entry name" value="CheY-like_superfamily"/>
</dbReference>
<dbReference type="GO" id="GO:0005829">
    <property type="term" value="C:cytosol"/>
    <property type="evidence" value="ECO:0007669"/>
    <property type="project" value="TreeGrafter"/>
</dbReference>
<dbReference type="GO" id="GO:0032993">
    <property type="term" value="C:protein-DNA complex"/>
    <property type="evidence" value="ECO:0007669"/>
    <property type="project" value="TreeGrafter"/>
</dbReference>
<feature type="DNA-binding region" description="OmpR/PhoB-type" evidence="7">
    <location>
        <begin position="124"/>
        <end position="221"/>
    </location>
</feature>
<dbReference type="InterPro" id="IPR039420">
    <property type="entry name" value="WalR-like"/>
</dbReference>
<dbReference type="GO" id="GO:0000156">
    <property type="term" value="F:phosphorelay response regulator activity"/>
    <property type="evidence" value="ECO:0007669"/>
    <property type="project" value="TreeGrafter"/>
</dbReference>
<dbReference type="GO" id="GO:0006355">
    <property type="term" value="P:regulation of DNA-templated transcription"/>
    <property type="evidence" value="ECO:0007669"/>
    <property type="project" value="InterPro"/>
</dbReference>
<dbReference type="Pfam" id="PF00072">
    <property type="entry name" value="Response_reg"/>
    <property type="match status" value="1"/>
</dbReference>
<evidence type="ECO:0000259" key="9">
    <source>
        <dbReference type="PROSITE" id="PS51755"/>
    </source>
</evidence>
<dbReference type="PROSITE" id="PS51755">
    <property type="entry name" value="OMPR_PHOB"/>
    <property type="match status" value="1"/>
</dbReference>
<evidence type="ECO:0000256" key="5">
    <source>
        <dbReference type="ARBA" id="ARBA00023163"/>
    </source>
</evidence>
<dbReference type="AlphaFoldDB" id="A0A2U2BIV1"/>
<dbReference type="EMBL" id="QEXO01000003">
    <property type="protein sequence ID" value="PWE13939.1"/>
    <property type="molecule type" value="Genomic_DNA"/>
</dbReference>
<dbReference type="InterPro" id="IPR001789">
    <property type="entry name" value="Sig_transdc_resp-reg_receiver"/>
</dbReference>
<dbReference type="RefSeq" id="WP_109089211.1">
    <property type="nucleotide sequence ID" value="NZ_QEXO01000003.1"/>
</dbReference>
<dbReference type="PROSITE" id="PS50110">
    <property type="entry name" value="RESPONSE_REGULATORY"/>
    <property type="match status" value="1"/>
</dbReference>
<evidence type="ECO:0000256" key="3">
    <source>
        <dbReference type="ARBA" id="ARBA00023015"/>
    </source>
</evidence>
<dbReference type="Pfam" id="PF00486">
    <property type="entry name" value="Trans_reg_C"/>
    <property type="match status" value="1"/>
</dbReference>
<dbReference type="SUPFAM" id="SSF52172">
    <property type="entry name" value="CheY-like"/>
    <property type="match status" value="1"/>
</dbReference>
<comment type="caution">
    <text evidence="10">The sequence shown here is derived from an EMBL/GenBank/DDBJ whole genome shotgun (WGS) entry which is preliminary data.</text>
</comment>
<proteinExistence type="predicted"/>
<dbReference type="PANTHER" id="PTHR48111">
    <property type="entry name" value="REGULATOR OF RPOS"/>
    <property type="match status" value="1"/>
</dbReference>
<dbReference type="Proteomes" id="UP000245216">
    <property type="component" value="Unassembled WGS sequence"/>
</dbReference>
<keyword evidence="4 7" id="KW-0238">DNA-binding</keyword>
<feature type="domain" description="Response regulatory" evidence="8">
    <location>
        <begin position="2"/>
        <end position="116"/>
    </location>
</feature>
<organism evidence="10 11">
    <name type="scientific">Alcaligenes faecalis</name>
    <dbReference type="NCBI Taxonomy" id="511"/>
    <lineage>
        <taxon>Bacteria</taxon>
        <taxon>Pseudomonadati</taxon>
        <taxon>Pseudomonadota</taxon>
        <taxon>Betaproteobacteria</taxon>
        <taxon>Burkholderiales</taxon>
        <taxon>Alcaligenaceae</taxon>
        <taxon>Alcaligenes</taxon>
    </lineage>
</organism>
<reference evidence="10 11" key="1">
    <citation type="submission" date="2018-05" db="EMBL/GenBank/DDBJ databases">
        <title>Genome Sequence of an Efficient Indole-Degrading Bacterium, Alcaligenes sp.YBY.</title>
        <authorList>
            <person name="Yang B."/>
        </authorList>
    </citation>
    <scope>NUCLEOTIDE SEQUENCE [LARGE SCALE GENOMIC DNA]</scope>
    <source>
        <strain evidence="10 11">YBY</strain>
    </source>
</reference>
<protein>
    <submittedName>
        <fullName evidence="10">DNA-binding response regulator</fullName>
    </submittedName>
</protein>
<dbReference type="Gene3D" id="3.40.50.2300">
    <property type="match status" value="1"/>
</dbReference>
<keyword evidence="3" id="KW-0805">Transcription regulation</keyword>
<sequence length="227" mass="25841">MRILLIEDEPDLALWLTRSLQKKGFTVEWSNDGMVAYHRLLIEEFDALVLDLGLPGMDGRALLARLRSEDNRTPVLILTARDSLQERVEALECGADDFLPKPFRIEELVARVNALIRRSRGKDKPRMACASLVYDLSTQRFTLDGALLSVSPREAEVLRILVQRSGEPVNKQFILDRLNEKDEDEINIEAIEVLVHRLRKKLQTSDVHIVTLRGVGYCLEPVSDDEP</sequence>
<evidence type="ECO:0000256" key="4">
    <source>
        <dbReference type="ARBA" id="ARBA00023125"/>
    </source>
</evidence>
<dbReference type="GO" id="GO:0000976">
    <property type="term" value="F:transcription cis-regulatory region binding"/>
    <property type="evidence" value="ECO:0007669"/>
    <property type="project" value="TreeGrafter"/>
</dbReference>
<evidence type="ECO:0000256" key="2">
    <source>
        <dbReference type="ARBA" id="ARBA00023012"/>
    </source>
</evidence>
<dbReference type="InterPro" id="IPR001867">
    <property type="entry name" value="OmpR/PhoB-type_DNA-bd"/>
</dbReference>
<feature type="modified residue" description="4-aspartylphosphate" evidence="6">
    <location>
        <position position="51"/>
    </location>
</feature>
<accession>A0A2U2BIV1</accession>
<dbReference type="STRING" id="511.UZ73_12615"/>
<evidence type="ECO:0000256" key="6">
    <source>
        <dbReference type="PROSITE-ProRule" id="PRU00169"/>
    </source>
</evidence>
<evidence type="ECO:0000313" key="11">
    <source>
        <dbReference type="Proteomes" id="UP000245216"/>
    </source>
</evidence>
<keyword evidence="1 6" id="KW-0597">Phosphoprotein</keyword>
<feature type="domain" description="OmpR/PhoB-type" evidence="9">
    <location>
        <begin position="124"/>
        <end position="221"/>
    </location>
</feature>
<gene>
    <name evidence="10" type="ORF">DF183_12315</name>
</gene>
<dbReference type="PANTHER" id="PTHR48111:SF67">
    <property type="entry name" value="TRANSCRIPTIONAL REGULATORY PROTEIN TCTD"/>
    <property type="match status" value="1"/>
</dbReference>
<reference evidence="10 11" key="2">
    <citation type="submission" date="2018-05" db="EMBL/GenBank/DDBJ databases">
        <authorList>
            <person name="Lanie J.A."/>
            <person name="Ng W.-L."/>
            <person name="Kazmierczak K.M."/>
            <person name="Andrzejewski T.M."/>
            <person name="Davidsen T.M."/>
            <person name="Wayne K.J."/>
            <person name="Tettelin H."/>
            <person name="Glass J.I."/>
            <person name="Rusch D."/>
            <person name="Podicherti R."/>
            <person name="Tsui H.-C.T."/>
            <person name="Winkler M.E."/>
        </authorList>
    </citation>
    <scope>NUCLEOTIDE SEQUENCE [LARGE SCALE GENOMIC DNA]</scope>
    <source>
        <strain evidence="10 11">YBY</strain>
    </source>
</reference>
<evidence type="ECO:0000256" key="1">
    <source>
        <dbReference type="ARBA" id="ARBA00022553"/>
    </source>
</evidence>
<dbReference type="Gene3D" id="6.10.250.690">
    <property type="match status" value="1"/>
</dbReference>
<keyword evidence="5" id="KW-0804">Transcription</keyword>
<dbReference type="Gene3D" id="1.10.10.10">
    <property type="entry name" value="Winged helix-like DNA-binding domain superfamily/Winged helix DNA-binding domain"/>
    <property type="match status" value="1"/>
</dbReference>
<dbReference type="SMART" id="SM00448">
    <property type="entry name" value="REC"/>
    <property type="match status" value="1"/>
</dbReference>
<keyword evidence="2" id="KW-0902">Two-component regulatory system</keyword>
<evidence type="ECO:0000256" key="7">
    <source>
        <dbReference type="PROSITE-ProRule" id="PRU01091"/>
    </source>
</evidence>
<dbReference type="InterPro" id="IPR036388">
    <property type="entry name" value="WH-like_DNA-bd_sf"/>
</dbReference>
<dbReference type="CDD" id="cd00383">
    <property type="entry name" value="trans_reg_C"/>
    <property type="match status" value="1"/>
</dbReference>
<evidence type="ECO:0000313" key="10">
    <source>
        <dbReference type="EMBL" id="PWE13939.1"/>
    </source>
</evidence>
<dbReference type="SMART" id="SM00862">
    <property type="entry name" value="Trans_reg_C"/>
    <property type="match status" value="1"/>
</dbReference>